<sequence>MKRKLIFSLLISLLIAVIYFLNVFRIPYKKDISYLLMNDKYLISKPDYGYLNNSLIFLDNREMTENGKDNEINTCLTVTKMAMIKDYYIGYVTGENSESCKGYFYVRKSVPENLIGLTEKEIEEKFGKNIKYENPSDFMNKYGIDEHGQEYYSENLKTVSIILFFFCFLIIETGFIIYSNIFKIIKNIKEKEMNYKNKVRIILTLTLAAGFLSGFSYFTYNILTGNYKTNWYIHVNNQSSIVRKISEFYSSVILLNPEEYTGIFLDDIEEVKNLYKKPASDRYKDKCGEISKIAMIGDYYVGYREDSDNKNCGGYFYVKKGALESATGLSEQQIEQKFRKNIKYEDPSKFINKNGSGGDYINDFSYLLIMSIYLFLHYLFIVGLVLFGCNFIIDFIKKLISLKK</sequence>
<dbReference type="Proteomes" id="UP000004226">
    <property type="component" value="Unassembled WGS sequence"/>
</dbReference>
<accession>D0GPW2</accession>
<keyword evidence="3" id="KW-1185">Reference proteome</keyword>
<proteinExistence type="predicted"/>
<keyword evidence="1" id="KW-0472">Membrane</keyword>
<gene>
    <name evidence="2" type="ORF">HMPREF0554_0496</name>
</gene>
<dbReference type="AlphaFoldDB" id="D0GPW2"/>
<evidence type="ECO:0000313" key="2">
    <source>
        <dbReference type="EMBL" id="EEY33888.1"/>
    </source>
</evidence>
<keyword evidence="1" id="KW-1133">Transmembrane helix</keyword>
<evidence type="ECO:0000313" key="3">
    <source>
        <dbReference type="Proteomes" id="UP000004226"/>
    </source>
</evidence>
<feature type="transmembrane region" description="Helical" evidence="1">
    <location>
        <begin position="159"/>
        <end position="178"/>
    </location>
</feature>
<reference evidence="2 3" key="1">
    <citation type="submission" date="2009-10" db="EMBL/GenBank/DDBJ databases">
        <authorList>
            <person name="Harkins D.M."/>
            <person name="Madupu R."/>
            <person name="Durkin A.S."/>
            <person name="Torralba M."/>
            <person name="Methe B."/>
            <person name="Sutton G.G."/>
            <person name="Strausberg R.L."/>
            <person name="Nelson K.E."/>
        </authorList>
    </citation>
    <scope>NUCLEOTIDE SEQUENCE [LARGE SCALE GENOMIC DNA]</scope>
    <source>
        <strain evidence="2 3">F0264</strain>
    </source>
</reference>
<organism evidence="2 3">
    <name type="scientific">Pseudoleptotrichia goodfellowii F0264</name>
    <dbReference type="NCBI Taxonomy" id="596323"/>
    <lineage>
        <taxon>Bacteria</taxon>
        <taxon>Fusobacteriati</taxon>
        <taxon>Fusobacteriota</taxon>
        <taxon>Fusobacteriia</taxon>
        <taxon>Fusobacteriales</taxon>
        <taxon>Leptotrichiaceae</taxon>
        <taxon>Pseudoleptotrichia</taxon>
    </lineage>
</organism>
<keyword evidence="1" id="KW-0812">Transmembrane</keyword>
<name>D0GPW2_9FUSO</name>
<evidence type="ECO:0000256" key="1">
    <source>
        <dbReference type="SAM" id="Phobius"/>
    </source>
</evidence>
<dbReference type="RefSeq" id="WP_006808517.1">
    <property type="nucleotide sequence ID" value="NZ_ADAD01000203.1"/>
</dbReference>
<protein>
    <submittedName>
        <fullName evidence="2">Uncharacterized protein</fullName>
    </submittedName>
</protein>
<feature type="transmembrane region" description="Helical" evidence="1">
    <location>
        <begin position="366"/>
        <end position="393"/>
    </location>
</feature>
<dbReference type="EMBL" id="ADAD01000203">
    <property type="protein sequence ID" value="EEY33888.1"/>
    <property type="molecule type" value="Genomic_DNA"/>
</dbReference>
<feature type="transmembrane region" description="Helical" evidence="1">
    <location>
        <begin position="199"/>
        <end position="220"/>
    </location>
</feature>
<comment type="caution">
    <text evidence="2">The sequence shown here is derived from an EMBL/GenBank/DDBJ whole genome shotgun (WGS) entry which is preliminary data.</text>
</comment>